<dbReference type="Gene3D" id="1.20.1260.10">
    <property type="match status" value="1"/>
</dbReference>
<reference evidence="6" key="1">
    <citation type="journal article" date="2019" name="Int. J. Syst. Evol. Microbiol.">
        <title>The Global Catalogue of Microorganisms (GCM) 10K type strain sequencing project: providing services to taxonomists for standard genome sequencing and annotation.</title>
        <authorList>
            <consortium name="The Broad Institute Genomics Platform"/>
            <consortium name="The Broad Institute Genome Sequencing Center for Infectious Disease"/>
            <person name="Wu L."/>
            <person name="Ma J."/>
        </authorList>
    </citation>
    <scope>NUCLEOTIDE SEQUENCE [LARGE SCALE GENOMIC DNA]</scope>
    <source>
        <strain evidence="6">JCM 17459</strain>
    </source>
</reference>
<organism evidence="5 6">
    <name type="scientific">Georgenia daeguensis</name>
    <dbReference type="NCBI Taxonomy" id="908355"/>
    <lineage>
        <taxon>Bacteria</taxon>
        <taxon>Bacillati</taxon>
        <taxon>Actinomycetota</taxon>
        <taxon>Actinomycetes</taxon>
        <taxon>Micrococcales</taxon>
        <taxon>Bogoriellaceae</taxon>
        <taxon>Georgenia</taxon>
    </lineage>
</organism>
<evidence type="ECO:0000256" key="3">
    <source>
        <dbReference type="SAM" id="MobiDB-lite"/>
    </source>
</evidence>
<dbReference type="EMBL" id="BAABBA010000002">
    <property type="protein sequence ID" value="GAA4286273.1"/>
    <property type="molecule type" value="Genomic_DNA"/>
</dbReference>
<sequence length="167" mass="18042">MAPKPLKIQETSLQEALVDLVDLSLQGKQAHWNIHGRHFRSVHLHLDEIIAEARLAADEVAERLATVGGTPDARAATVAKSSGLDELEAGPLPADEVVRLFEERLMAASERIKGHLDDLEEKDHLSADLLIGVATKLEKQAWMLRASAEDARSTGAATSGTKARKSA</sequence>
<comment type="similarity">
    <text evidence="1 2">Belongs to the Dps family.</text>
</comment>
<dbReference type="InterPro" id="IPR023188">
    <property type="entry name" value="DPS_DNA-bd_CS"/>
</dbReference>
<dbReference type="PANTHER" id="PTHR42932:SF2">
    <property type="entry name" value="DNA PROTECTION DURING STARVATION PROTEIN 1"/>
    <property type="match status" value="1"/>
</dbReference>
<dbReference type="PROSITE" id="PS00818">
    <property type="entry name" value="DPS_1"/>
    <property type="match status" value="1"/>
</dbReference>
<dbReference type="Proteomes" id="UP001499841">
    <property type="component" value="Unassembled WGS sequence"/>
</dbReference>
<dbReference type="PIRSF" id="PIRSF005900">
    <property type="entry name" value="Dps"/>
    <property type="match status" value="1"/>
</dbReference>
<dbReference type="Pfam" id="PF00210">
    <property type="entry name" value="Ferritin"/>
    <property type="match status" value="1"/>
</dbReference>
<dbReference type="InterPro" id="IPR002177">
    <property type="entry name" value="DPS_DNA-bd"/>
</dbReference>
<dbReference type="RefSeq" id="WP_345037568.1">
    <property type="nucleotide sequence ID" value="NZ_BAABBA010000002.1"/>
</dbReference>
<gene>
    <name evidence="5" type="ORF">GCM10022262_06320</name>
</gene>
<protein>
    <submittedName>
        <fullName evidence="5">DNA starvation/stationary phase protection protein</fullName>
    </submittedName>
</protein>
<evidence type="ECO:0000256" key="1">
    <source>
        <dbReference type="ARBA" id="ARBA00009497"/>
    </source>
</evidence>
<evidence type="ECO:0000259" key="4">
    <source>
        <dbReference type="Pfam" id="PF00210"/>
    </source>
</evidence>
<dbReference type="CDD" id="cd01043">
    <property type="entry name" value="DPS"/>
    <property type="match status" value="1"/>
</dbReference>
<dbReference type="InterPro" id="IPR012347">
    <property type="entry name" value="Ferritin-like"/>
</dbReference>
<comment type="caution">
    <text evidence="5">The sequence shown here is derived from an EMBL/GenBank/DDBJ whole genome shotgun (WGS) entry which is preliminary data.</text>
</comment>
<name>A0ABP8ERE7_9MICO</name>
<feature type="region of interest" description="Disordered" evidence="3">
    <location>
        <begin position="148"/>
        <end position="167"/>
    </location>
</feature>
<accession>A0ABP8ERE7</accession>
<dbReference type="InterPro" id="IPR008331">
    <property type="entry name" value="Ferritin_DPS_dom"/>
</dbReference>
<evidence type="ECO:0000313" key="6">
    <source>
        <dbReference type="Proteomes" id="UP001499841"/>
    </source>
</evidence>
<evidence type="ECO:0000313" key="5">
    <source>
        <dbReference type="EMBL" id="GAA4286273.1"/>
    </source>
</evidence>
<dbReference type="InterPro" id="IPR009078">
    <property type="entry name" value="Ferritin-like_SF"/>
</dbReference>
<dbReference type="PRINTS" id="PR01346">
    <property type="entry name" value="HELNAPAPROT"/>
</dbReference>
<evidence type="ECO:0000256" key="2">
    <source>
        <dbReference type="RuleBase" id="RU003875"/>
    </source>
</evidence>
<feature type="domain" description="Ferritin/DPS" evidence="4">
    <location>
        <begin position="12"/>
        <end position="150"/>
    </location>
</feature>
<keyword evidence="6" id="KW-1185">Reference proteome</keyword>
<dbReference type="PANTHER" id="PTHR42932">
    <property type="entry name" value="GENERAL STRESS PROTEIN 20U"/>
    <property type="match status" value="1"/>
</dbReference>
<proteinExistence type="inferred from homology"/>
<dbReference type="SUPFAM" id="SSF47240">
    <property type="entry name" value="Ferritin-like"/>
    <property type="match status" value="1"/>
</dbReference>